<feature type="transmembrane region" description="Helical" evidence="7">
    <location>
        <begin position="265"/>
        <end position="284"/>
    </location>
</feature>
<feature type="transmembrane region" description="Helical" evidence="7">
    <location>
        <begin position="146"/>
        <end position="166"/>
    </location>
</feature>
<keyword evidence="3" id="KW-1003">Cell membrane</keyword>
<reference evidence="9 10" key="1">
    <citation type="submission" date="2013-08" db="EMBL/GenBank/DDBJ databases">
        <authorList>
            <person name="Weinstock G."/>
            <person name="Sodergren E."/>
            <person name="Wylie T."/>
            <person name="Fulton L."/>
            <person name="Fulton R."/>
            <person name="Fronick C."/>
            <person name="O'Laughlin M."/>
            <person name="Godfrey J."/>
            <person name="Miner T."/>
            <person name="Herter B."/>
            <person name="Appelbaum E."/>
            <person name="Cordes M."/>
            <person name="Lek S."/>
            <person name="Wollam A."/>
            <person name="Pepin K.H."/>
            <person name="Palsikar V.B."/>
            <person name="Mitreva M."/>
            <person name="Wilson R.K."/>
        </authorList>
    </citation>
    <scope>NUCLEOTIDE SEQUENCE [LARGE SCALE GENOMIC DNA]</scope>
    <source>
        <strain evidence="9 10">ATCC 700332</strain>
    </source>
</reference>
<feature type="transmembrane region" description="Helical" evidence="7">
    <location>
        <begin position="83"/>
        <end position="102"/>
    </location>
</feature>
<feature type="transmembrane region" description="Helical" evidence="7">
    <location>
        <begin position="18"/>
        <end position="43"/>
    </location>
</feature>
<organism evidence="9 10">
    <name type="scientific">Treponema lecithinolyticum ATCC 700332</name>
    <dbReference type="NCBI Taxonomy" id="1321815"/>
    <lineage>
        <taxon>Bacteria</taxon>
        <taxon>Pseudomonadati</taxon>
        <taxon>Spirochaetota</taxon>
        <taxon>Spirochaetia</taxon>
        <taxon>Spirochaetales</taxon>
        <taxon>Treponemataceae</taxon>
        <taxon>Treponema</taxon>
    </lineage>
</organism>
<dbReference type="PANTHER" id="PTHR43744:SF9">
    <property type="entry name" value="POLYGALACTURONAN_RHAMNOGALACTURONAN TRANSPORT SYSTEM PERMEASE PROTEIN YTCP"/>
    <property type="match status" value="1"/>
</dbReference>
<comment type="subcellular location">
    <subcellularLocation>
        <location evidence="1 7">Cell membrane</location>
        <topology evidence="1 7">Multi-pass membrane protein</topology>
    </subcellularLocation>
</comment>
<evidence type="ECO:0000256" key="4">
    <source>
        <dbReference type="ARBA" id="ARBA00022692"/>
    </source>
</evidence>
<dbReference type="SUPFAM" id="SSF161098">
    <property type="entry name" value="MetI-like"/>
    <property type="match status" value="1"/>
</dbReference>
<keyword evidence="5 7" id="KW-1133">Transmembrane helix</keyword>
<evidence type="ECO:0000313" key="9">
    <source>
        <dbReference type="EMBL" id="ERJ91693.1"/>
    </source>
</evidence>
<dbReference type="PANTHER" id="PTHR43744">
    <property type="entry name" value="ABC TRANSPORTER PERMEASE PROTEIN MG189-RELATED-RELATED"/>
    <property type="match status" value="1"/>
</dbReference>
<evidence type="ECO:0000256" key="1">
    <source>
        <dbReference type="ARBA" id="ARBA00004651"/>
    </source>
</evidence>
<feature type="domain" description="ABC transmembrane type-1" evidence="8">
    <location>
        <begin position="79"/>
        <end position="282"/>
    </location>
</feature>
<evidence type="ECO:0000256" key="2">
    <source>
        <dbReference type="ARBA" id="ARBA00022448"/>
    </source>
</evidence>
<gene>
    <name evidence="9" type="ORF">HMPREF9193_02149</name>
</gene>
<evidence type="ECO:0000256" key="6">
    <source>
        <dbReference type="ARBA" id="ARBA00023136"/>
    </source>
</evidence>
<dbReference type="EMBL" id="AWVH01000044">
    <property type="protein sequence ID" value="ERJ91693.1"/>
    <property type="molecule type" value="Genomic_DNA"/>
</dbReference>
<dbReference type="Pfam" id="PF00528">
    <property type="entry name" value="BPD_transp_1"/>
    <property type="match status" value="1"/>
</dbReference>
<evidence type="ECO:0000256" key="3">
    <source>
        <dbReference type="ARBA" id="ARBA00022475"/>
    </source>
</evidence>
<evidence type="ECO:0000256" key="5">
    <source>
        <dbReference type="ARBA" id="ARBA00022989"/>
    </source>
</evidence>
<sequence>MKKSVLQNPLHNDKAFDIFVVCIISLTLVALLYPLYFVVIASISDPDLVSSGQVWFLPKGVNFEGYGYILHDVRILRGYINTIVYTVCGTLLALFITVPSGYALSRSDLKGKAVIMLFFVFTMYFSGGLIPKYLVVKNLGLVNTRFVLIVLGSFSVFNLIITRSFYVNSLPKELQEAAEVDGCSVFQYFTAVVVPLSKSIIAVIGLYYAVYHWNAFFNGLIYINNVKLYPLQLILRDILISGQTIDTSITDPELIQRIEQIARTIKYGVIIVSSLPVLMIYPFVQKHFVKGIMIGAIK</sequence>
<dbReference type="RefSeq" id="WP_021686319.1">
    <property type="nucleotide sequence ID" value="NZ_KI260554.1"/>
</dbReference>
<comment type="caution">
    <text evidence="9">The sequence shown here is derived from an EMBL/GenBank/DDBJ whole genome shotgun (WGS) entry which is preliminary data.</text>
</comment>
<dbReference type="InterPro" id="IPR035906">
    <property type="entry name" value="MetI-like_sf"/>
</dbReference>
<protein>
    <recommendedName>
        <fullName evidence="8">ABC transmembrane type-1 domain-containing protein</fullName>
    </recommendedName>
</protein>
<evidence type="ECO:0000313" key="10">
    <source>
        <dbReference type="Proteomes" id="UP000016649"/>
    </source>
</evidence>
<proteinExistence type="inferred from homology"/>
<name>A0ABN0NWH9_TRELE</name>
<evidence type="ECO:0000259" key="8">
    <source>
        <dbReference type="PROSITE" id="PS50928"/>
    </source>
</evidence>
<comment type="similarity">
    <text evidence="7">Belongs to the binding-protein-dependent transport system permease family.</text>
</comment>
<keyword evidence="2 7" id="KW-0813">Transport</keyword>
<evidence type="ECO:0000256" key="7">
    <source>
        <dbReference type="RuleBase" id="RU363032"/>
    </source>
</evidence>
<dbReference type="Gene3D" id="1.10.3720.10">
    <property type="entry name" value="MetI-like"/>
    <property type="match status" value="1"/>
</dbReference>
<dbReference type="CDD" id="cd06261">
    <property type="entry name" value="TM_PBP2"/>
    <property type="match status" value="1"/>
</dbReference>
<keyword evidence="10" id="KW-1185">Reference proteome</keyword>
<dbReference type="PROSITE" id="PS50928">
    <property type="entry name" value="ABC_TM1"/>
    <property type="match status" value="1"/>
</dbReference>
<keyword evidence="6 7" id="KW-0472">Membrane</keyword>
<keyword evidence="4 7" id="KW-0812">Transmembrane</keyword>
<dbReference type="InterPro" id="IPR000515">
    <property type="entry name" value="MetI-like"/>
</dbReference>
<accession>A0ABN0NWH9</accession>
<feature type="transmembrane region" description="Helical" evidence="7">
    <location>
        <begin position="114"/>
        <end position="134"/>
    </location>
</feature>
<dbReference type="Proteomes" id="UP000016649">
    <property type="component" value="Unassembled WGS sequence"/>
</dbReference>